<dbReference type="SMART" id="SM00443">
    <property type="entry name" value="G_patch"/>
    <property type="match status" value="1"/>
</dbReference>
<keyword evidence="1" id="KW-0175">Coiled coil</keyword>
<sequence>MEKQVSNLTAEKEASMGGEVKILSDKVDKLSQGLVFEGSVLNNKDDNLRSEKENAKKRRRPLLSEGRVEELSKSLEDYEKDYQGVLAGKSSGNEEKCLEDQLGDAKVAAGSAETELKQLKTKISHCEKELKEKRHQLLSKREEAAAAENELNARRKDDRASEMELVQKLKDEIHDLSAQLANVQFSYRDPVKSFDRSKVKGVVAKLIKVKNSSTMTALEVGKENAELALSLVGYSDELKQNSELRNLEDDVAKVLEKGLALGLNFNGRKEELLDIIAKRDVMNDNRFRDLVRRHVGKGCRVERPVYGTRGLRVPSRERVTIGWTSCVSVKGIVGSGGAELSSGWLERLRMDNECKLYCNKRKQRHTSAPTKDGVIYGIFASSNNDNKKRRKVCHFGSEPDFTKTLKLERKIQGGKGRDIGVGDVGGFEKHTKGIGLKLLEKMGYKGGGLGKNEQGIITPIEAKIRRKNMEMGFNDFKKNIPTRRVFGFEKFRGEEKCWAGEALEVDQSEEQGR</sequence>
<dbReference type="InterPro" id="IPR022159">
    <property type="entry name" value="STIP/TFIP11_N"/>
</dbReference>
<dbReference type="GO" id="GO:0071008">
    <property type="term" value="C:U2-type post-mRNA release spliceosomal complex"/>
    <property type="evidence" value="ECO:0007669"/>
    <property type="project" value="TreeGrafter"/>
</dbReference>
<dbReference type="PROSITE" id="PS50174">
    <property type="entry name" value="G_PATCH"/>
    <property type="match status" value="1"/>
</dbReference>
<dbReference type="InterPro" id="IPR000467">
    <property type="entry name" value="G_patch_dom"/>
</dbReference>
<dbReference type="Pfam" id="PF01585">
    <property type="entry name" value="G-patch"/>
    <property type="match status" value="1"/>
</dbReference>
<evidence type="ECO:0000313" key="5">
    <source>
        <dbReference type="Proteomes" id="UP000323000"/>
    </source>
</evidence>
<dbReference type="Pfam" id="PF12457">
    <property type="entry name" value="TIP_N"/>
    <property type="match status" value="1"/>
</dbReference>
<reference evidence="5" key="1">
    <citation type="journal article" date="2019" name="Gigascience">
        <title>De novo genome assembly of the endangered Acer yangbiense, a plant species with extremely small populations endemic to Yunnan Province, China.</title>
        <authorList>
            <person name="Yang J."/>
            <person name="Wariss H.M."/>
            <person name="Tao L."/>
            <person name="Zhang R."/>
            <person name="Yun Q."/>
            <person name="Hollingsworth P."/>
            <person name="Dao Z."/>
            <person name="Luo G."/>
            <person name="Guo H."/>
            <person name="Ma Y."/>
            <person name="Sun W."/>
        </authorList>
    </citation>
    <scope>NUCLEOTIDE SEQUENCE [LARGE SCALE GENOMIC DNA]</scope>
    <source>
        <strain evidence="5">cv. Malutang</strain>
    </source>
</reference>
<feature type="coiled-coil region" evidence="1">
    <location>
        <begin position="109"/>
        <end position="186"/>
    </location>
</feature>
<organism evidence="4 5">
    <name type="scientific">Acer yangbiense</name>
    <dbReference type="NCBI Taxonomy" id="1000413"/>
    <lineage>
        <taxon>Eukaryota</taxon>
        <taxon>Viridiplantae</taxon>
        <taxon>Streptophyta</taxon>
        <taxon>Embryophyta</taxon>
        <taxon>Tracheophyta</taxon>
        <taxon>Spermatophyta</taxon>
        <taxon>Magnoliopsida</taxon>
        <taxon>eudicotyledons</taxon>
        <taxon>Gunneridae</taxon>
        <taxon>Pentapetalae</taxon>
        <taxon>rosids</taxon>
        <taxon>malvids</taxon>
        <taxon>Sapindales</taxon>
        <taxon>Sapindaceae</taxon>
        <taxon>Hippocastanoideae</taxon>
        <taxon>Acereae</taxon>
        <taxon>Acer</taxon>
    </lineage>
</organism>
<feature type="compositionally biased region" description="Basic and acidic residues" evidence="2">
    <location>
        <begin position="43"/>
        <end position="54"/>
    </location>
</feature>
<dbReference type="InterPro" id="IPR045211">
    <property type="entry name" value="TFP11/STIP/Ntr1"/>
</dbReference>
<keyword evidence="5" id="KW-1185">Reference proteome</keyword>
<evidence type="ECO:0000259" key="3">
    <source>
        <dbReference type="PROSITE" id="PS50174"/>
    </source>
</evidence>
<comment type="caution">
    <text evidence="4">The sequence shown here is derived from an EMBL/GenBank/DDBJ whole genome shotgun (WGS) entry which is preliminary data.</text>
</comment>
<protein>
    <recommendedName>
        <fullName evidence="3">G-patch domain-containing protein</fullName>
    </recommendedName>
</protein>
<dbReference type="OrthoDB" id="10255539at2759"/>
<dbReference type="Proteomes" id="UP000323000">
    <property type="component" value="Chromosome 2"/>
</dbReference>
<dbReference type="AlphaFoldDB" id="A0A5C7IP66"/>
<dbReference type="PANTHER" id="PTHR23329:SF1">
    <property type="entry name" value="TUFTELIN-INTERACTING PROTEIN 11"/>
    <property type="match status" value="1"/>
</dbReference>
<proteinExistence type="predicted"/>
<dbReference type="GO" id="GO:0003676">
    <property type="term" value="F:nucleic acid binding"/>
    <property type="evidence" value="ECO:0007669"/>
    <property type="project" value="InterPro"/>
</dbReference>
<gene>
    <name evidence="4" type="ORF">EZV62_005599</name>
</gene>
<name>A0A5C7IP66_9ROSI</name>
<evidence type="ECO:0000256" key="1">
    <source>
        <dbReference type="SAM" id="Coils"/>
    </source>
</evidence>
<feature type="domain" description="G-patch" evidence="3">
    <location>
        <begin position="431"/>
        <end position="476"/>
    </location>
</feature>
<accession>A0A5C7IP66</accession>
<dbReference type="PANTHER" id="PTHR23329">
    <property type="entry name" value="TUFTELIN-INTERACTING PROTEIN 11-RELATED"/>
    <property type="match status" value="1"/>
</dbReference>
<evidence type="ECO:0000313" key="4">
    <source>
        <dbReference type="EMBL" id="TXG70664.1"/>
    </source>
</evidence>
<dbReference type="GO" id="GO:0000390">
    <property type="term" value="P:spliceosomal complex disassembly"/>
    <property type="evidence" value="ECO:0007669"/>
    <property type="project" value="InterPro"/>
</dbReference>
<feature type="region of interest" description="Disordered" evidence="2">
    <location>
        <begin position="42"/>
        <end position="65"/>
    </location>
</feature>
<evidence type="ECO:0000256" key="2">
    <source>
        <dbReference type="SAM" id="MobiDB-lite"/>
    </source>
</evidence>
<dbReference type="EMBL" id="VAHF01000002">
    <property type="protein sequence ID" value="TXG70664.1"/>
    <property type="molecule type" value="Genomic_DNA"/>
</dbReference>